<comment type="caution">
    <text evidence="1">The sequence shown here is derived from an EMBL/GenBank/DDBJ whole genome shotgun (WGS) entry which is preliminary data.</text>
</comment>
<proteinExistence type="predicted"/>
<protein>
    <submittedName>
        <fullName evidence="1">Uncharacterized protein</fullName>
    </submittedName>
</protein>
<dbReference type="Proteomes" id="UP000287651">
    <property type="component" value="Unassembled WGS sequence"/>
</dbReference>
<evidence type="ECO:0000313" key="2">
    <source>
        <dbReference type="Proteomes" id="UP000287651"/>
    </source>
</evidence>
<dbReference type="EMBL" id="AMZH03005810">
    <property type="protein sequence ID" value="RRT65454.1"/>
    <property type="molecule type" value="Genomic_DNA"/>
</dbReference>
<reference evidence="1 2" key="1">
    <citation type="journal article" date="2014" name="Agronomy (Basel)">
        <title>A Draft Genome Sequence for Ensete ventricosum, the Drought-Tolerant Tree Against Hunger.</title>
        <authorList>
            <person name="Harrison J."/>
            <person name="Moore K.A."/>
            <person name="Paszkiewicz K."/>
            <person name="Jones T."/>
            <person name="Grant M."/>
            <person name="Ambacheew D."/>
            <person name="Muzemil S."/>
            <person name="Studholme D.J."/>
        </authorList>
    </citation>
    <scope>NUCLEOTIDE SEQUENCE [LARGE SCALE GENOMIC DNA]</scope>
</reference>
<dbReference type="AlphaFoldDB" id="A0A426ZNE7"/>
<evidence type="ECO:0000313" key="1">
    <source>
        <dbReference type="EMBL" id="RRT65454.1"/>
    </source>
</evidence>
<accession>A0A426ZNE7</accession>
<name>A0A426ZNE7_ENSVE</name>
<organism evidence="1 2">
    <name type="scientific">Ensete ventricosum</name>
    <name type="common">Abyssinian banana</name>
    <name type="synonym">Musa ensete</name>
    <dbReference type="NCBI Taxonomy" id="4639"/>
    <lineage>
        <taxon>Eukaryota</taxon>
        <taxon>Viridiplantae</taxon>
        <taxon>Streptophyta</taxon>
        <taxon>Embryophyta</taxon>
        <taxon>Tracheophyta</taxon>
        <taxon>Spermatophyta</taxon>
        <taxon>Magnoliopsida</taxon>
        <taxon>Liliopsida</taxon>
        <taxon>Zingiberales</taxon>
        <taxon>Musaceae</taxon>
        <taxon>Ensete</taxon>
    </lineage>
</organism>
<gene>
    <name evidence="1" type="ORF">B296_00016868</name>
</gene>
<sequence>MEGAKRIGNRVGVAWSASCVRRRRVAAFREGQSGLAFPAVLTDSLPQSEEMCAGTTSCRSRRVKKWSPRKAFPVLIHSDRDGGDWGGDLHLGPNLSVDLLQIFALKCSAPNAPRVSLAILLLFALRHFGGVD</sequence>